<dbReference type="HOGENOM" id="CLU_865516_0_0_7"/>
<sequence>MIHRINWLATVSTFAILLTWALPLPAHADNPGPPTLLTNAFYGRCMVSGAREIVTRNCTVDPENWEFVPVPAGPAYRKFIRWKLLPSGCLERGPFDGETFVNACNGGIRQQWDVMASEPSQPPAGQRGIQIQNADTRECIDTRRLPWPATGVITYLYTCAGSIHQQWNINDLSFLMLHGEVTEIHKGMTWTVREQRAGNIVHVGSDSFTNPYEGDTHPSEYRRVLCILRQGQNRPPNVPAPNPYNGWSGGTVKTTVPIHGNQLFTRAVADQICVNSFGFGWTIATFHDGGGWSFWALGTLPIGERFWVAIADQPANPWNYP</sequence>
<evidence type="ECO:0000256" key="1">
    <source>
        <dbReference type="SAM" id="SignalP"/>
    </source>
</evidence>
<keyword evidence="2" id="KW-0966">Cell projection</keyword>
<keyword evidence="2" id="KW-0282">Flagellum</keyword>
<dbReference type="STRING" id="1278073.MYSTI_04291"/>
<evidence type="ECO:0000313" key="3">
    <source>
        <dbReference type="Proteomes" id="UP000011131"/>
    </source>
</evidence>
<dbReference type="KEGG" id="msd:MYSTI_04291"/>
<name>L7UGL6_MYXSD</name>
<dbReference type="AlphaFoldDB" id="L7UGL6"/>
<dbReference type="Proteomes" id="UP000011131">
    <property type="component" value="Chromosome"/>
</dbReference>
<dbReference type="Gene3D" id="2.80.10.50">
    <property type="match status" value="1"/>
</dbReference>
<feature type="chain" id="PRO_5003983618" evidence="1">
    <location>
        <begin position="29"/>
        <end position="321"/>
    </location>
</feature>
<reference evidence="2 3" key="1">
    <citation type="journal article" date="2013" name="Genome Announc.">
        <title>Complete genome sequence of Myxococcus stipitatus strain DSM 14675, a fruiting myxobacterium.</title>
        <authorList>
            <person name="Huntley S."/>
            <person name="Kneip S."/>
            <person name="Treuner-Lange A."/>
            <person name="Sogaard-Andersen L."/>
        </authorList>
    </citation>
    <scope>NUCLEOTIDE SEQUENCE [LARGE SCALE GENOMIC DNA]</scope>
    <source>
        <strain evidence="3">DSM 14675 / JCM 12634 / Mx s8</strain>
    </source>
</reference>
<dbReference type="PROSITE" id="PS50231">
    <property type="entry name" value="RICIN_B_LECTIN"/>
    <property type="match status" value="1"/>
</dbReference>
<dbReference type="SUPFAM" id="SSF50370">
    <property type="entry name" value="Ricin B-like lectins"/>
    <property type="match status" value="1"/>
</dbReference>
<accession>L7UGL6</accession>
<dbReference type="eggNOG" id="ENOG50330W7">
    <property type="taxonomic scope" value="Bacteria"/>
</dbReference>
<keyword evidence="3" id="KW-1185">Reference proteome</keyword>
<protein>
    <submittedName>
        <fullName evidence="2">Flagellar hook-length control protein</fullName>
    </submittedName>
</protein>
<keyword evidence="2" id="KW-0969">Cilium</keyword>
<dbReference type="EMBL" id="CP004025">
    <property type="protein sequence ID" value="AGC45589.1"/>
    <property type="molecule type" value="Genomic_DNA"/>
</dbReference>
<keyword evidence="1" id="KW-0732">Signal</keyword>
<dbReference type="InterPro" id="IPR035992">
    <property type="entry name" value="Ricin_B-like_lectins"/>
</dbReference>
<gene>
    <name evidence="2" type="ordered locus">MYSTI_04291</name>
</gene>
<proteinExistence type="predicted"/>
<feature type="signal peptide" evidence="1">
    <location>
        <begin position="1"/>
        <end position="28"/>
    </location>
</feature>
<organism evidence="2 3">
    <name type="scientific">Myxococcus stipitatus (strain DSM 14675 / JCM 12634 / Mx s8)</name>
    <dbReference type="NCBI Taxonomy" id="1278073"/>
    <lineage>
        <taxon>Bacteria</taxon>
        <taxon>Pseudomonadati</taxon>
        <taxon>Myxococcota</taxon>
        <taxon>Myxococcia</taxon>
        <taxon>Myxococcales</taxon>
        <taxon>Cystobacterineae</taxon>
        <taxon>Myxococcaceae</taxon>
        <taxon>Myxococcus</taxon>
    </lineage>
</organism>
<evidence type="ECO:0000313" key="2">
    <source>
        <dbReference type="EMBL" id="AGC45589.1"/>
    </source>
</evidence>